<keyword evidence="2" id="KW-1185">Reference proteome</keyword>
<sequence>MWEISTHSDKMDTPERSKIGSTPLSTFQVTGMSGVMLGFGCKIGFHFIGMVKVVLLWVINWFSQGGLDGSRVLCFSALLEDSPVFNFINSLSPIRPVKSVDSLHSVPSYLPSISSIFTSPHANLQREPKFLIRNSFLDFSKHESSSYNVDESNLGTGILNVLDYSDALALHKKIVV</sequence>
<dbReference type="AlphaFoldDB" id="A0A6I9QET2"/>
<organism evidence="2 3">
    <name type="scientific">Elaeis guineensis var. tenera</name>
    <name type="common">Oil palm</name>
    <dbReference type="NCBI Taxonomy" id="51953"/>
    <lineage>
        <taxon>Eukaryota</taxon>
        <taxon>Viridiplantae</taxon>
        <taxon>Streptophyta</taxon>
        <taxon>Embryophyta</taxon>
        <taxon>Tracheophyta</taxon>
        <taxon>Spermatophyta</taxon>
        <taxon>Magnoliopsida</taxon>
        <taxon>Liliopsida</taxon>
        <taxon>Arecaceae</taxon>
        <taxon>Arecoideae</taxon>
        <taxon>Cocoseae</taxon>
        <taxon>Elaeidinae</taxon>
        <taxon>Elaeis</taxon>
    </lineage>
</organism>
<evidence type="ECO:0000313" key="3">
    <source>
        <dbReference type="RefSeq" id="XP_010907466.1"/>
    </source>
</evidence>
<evidence type="ECO:0000313" key="2">
    <source>
        <dbReference type="Proteomes" id="UP000504607"/>
    </source>
</evidence>
<name>A0A6I9QET2_ELAGV</name>
<accession>A0A6I9QET2</accession>
<keyword evidence="1" id="KW-1133">Transmembrane helix</keyword>
<dbReference type="GO" id="GO:0003700">
    <property type="term" value="F:DNA-binding transcription factor activity"/>
    <property type="evidence" value="ECO:0007669"/>
    <property type="project" value="InterPro"/>
</dbReference>
<gene>
    <name evidence="3" type="primary">LOC105034124</name>
</gene>
<keyword evidence="1" id="KW-0472">Membrane</keyword>
<dbReference type="OrthoDB" id="6283463at2759"/>
<feature type="transmembrane region" description="Helical" evidence="1">
    <location>
        <begin position="43"/>
        <end position="62"/>
    </location>
</feature>
<evidence type="ECO:0000256" key="1">
    <source>
        <dbReference type="SAM" id="Phobius"/>
    </source>
</evidence>
<dbReference type="PANTHER" id="PTHR46159">
    <property type="entry name" value="PROTEIN TESMIN/TSO1-LIKE CXC 2"/>
    <property type="match status" value="1"/>
</dbReference>
<dbReference type="InParanoid" id="A0A6I9QET2"/>
<dbReference type="Proteomes" id="UP000504607">
    <property type="component" value="Unplaced"/>
</dbReference>
<dbReference type="RefSeq" id="XP_010907466.1">
    <property type="nucleotide sequence ID" value="XM_010909164.3"/>
</dbReference>
<protein>
    <submittedName>
        <fullName evidence="3">Uncharacterized protein LOC105034124</fullName>
    </submittedName>
</protein>
<reference evidence="3" key="1">
    <citation type="submission" date="2025-08" db="UniProtKB">
        <authorList>
            <consortium name="RefSeq"/>
        </authorList>
    </citation>
    <scope>IDENTIFICATION</scope>
</reference>
<proteinExistence type="predicted"/>
<dbReference type="PANTHER" id="PTHR46159:SF12">
    <property type="entry name" value="PROTEIN TESMIN_TSO1-LIKE CXC 3-RELATED"/>
    <property type="match status" value="1"/>
</dbReference>
<dbReference type="InterPro" id="IPR044522">
    <property type="entry name" value="TSO1-like"/>
</dbReference>
<keyword evidence="1" id="KW-0812">Transmembrane</keyword>